<comment type="pathway">
    <text evidence="2">Secondary metabolite biosynthesis.</text>
</comment>
<dbReference type="EMBL" id="KV722427">
    <property type="protein sequence ID" value="OCH89425.1"/>
    <property type="molecule type" value="Genomic_DNA"/>
</dbReference>
<evidence type="ECO:0000313" key="10">
    <source>
        <dbReference type="EMBL" id="OCH89425.1"/>
    </source>
</evidence>
<dbReference type="InterPro" id="IPR050121">
    <property type="entry name" value="Cytochrome_P450_monoxygenase"/>
</dbReference>
<dbReference type="OrthoDB" id="1470350at2759"/>
<proteinExistence type="inferred from homology"/>
<dbReference type="SUPFAM" id="SSF48264">
    <property type="entry name" value="Cytochrome P450"/>
    <property type="match status" value="1"/>
</dbReference>
<comment type="cofactor">
    <cofactor evidence="1 9">
        <name>heme</name>
        <dbReference type="ChEBI" id="CHEBI:30413"/>
    </cofactor>
</comment>
<evidence type="ECO:0000256" key="1">
    <source>
        <dbReference type="ARBA" id="ARBA00001971"/>
    </source>
</evidence>
<keyword evidence="8" id="KW-0503">Monooxygenase</keyword>
<dbReference type="PANTHER" id="PTHR24305:SF166">
    <property type="entry name" value="CYTOCHROME P450 12A4, MITOCHONDRIAL-RELATED"/>
    <property type="match status" value="1"/>
</dbReference>
<dbReference type="InterPro" id="IPR002401">
    <property type="entry name" value="Cyt_P450_E_grp-I"/>
</dbReference>
<evidence type="ECO:0000256" key="8">
    <source>
        <dbReference type="ARBA" id="ARBA00023033"/>
    </source>
</evidence>
<accession>A0A8E2DIL2</accession>
<feature type="binding site" description="axial binding residue" evidence="9">
    <location>
        <position position="476"/>
    </location>
    <ligand>
        <name>heme</name>
        <dbReference type="ChEBI" id="CHEBI:30413"/>
    </ligand>
    <ligandPart>
        <name>Fe</name>
        <dbReference type="ChEBI" id="CHEBI:18248"/>
    </ligandPart>
</feature>
<comment type="similarity">
    <text evidence="3">Belongs to the cytochrome P450 family.</text>
</comment>
<dbReference type="Pfam" id="PF00067">
    <property type="entry name" value="p450"/>
    <property type="match status" value="1"/>
</dbReference>
<evidence type="ECO:0000313" key="11">
    <source>
        <dbReference type="Proteomes" id="UP000250043"/>
    </source>
</evidence>
<keyword evidence="11" id="KW-1185">Reference proteome</keyword>
<dbReference type="InterPro" id="IPR001128">
    <property type="entry name" value="Cyt_P450"/>
</dbReference>
<dbReference type="GO" id="GO:0004497">
    <property type="term" value="F:monooxygenase activity"/>
    <property type="evidence" value="ECO:0007669"/>
    <property type="project" value="UniProtKB-KW"/>
</dbReference>
<dbReference type="Proteomes" id="UP000250043">
    <property type="component" value="Unassembled WGS sequence"/>
</dbReference>
<name>A0A8E2DIL2_9APHY</name>
<dbReference type="GO" id="GO:0020037">
    <property type="term" value="F:heme binding"/>
    <property type="evidence" value="ECO:0007669"/>
    <property type="project" value="InterPro"/>
</dbReference>
<keyword evidence="5 9" id="KW-0479">Metal-binding</keyword>
<reference evidence="10 11" key="1">
    <citation type="submission" date="2016-07" db="EMBL/GenBank/DDBJ databases">
        <title>Draft genome of the white-rot fungus Obba rivulosa 3A-2.</title>
        <authorList>
            <consortium name="DOE Joint Genome Institute"/>
            <person name="Miettinen O."/>
            <person name="Riley R."/>
            <person name="Acob R."/>
            <person name="Barry K."/>
            <person name="Cullen D."/>
            <person name="De Vries R."/>
            <person name="Hainaut M."/>
            <person name="Hatakka A."/>
            <person name="Henrissat B."/>
            <person name="Hilden K."/>
            <person name="Kuo R."/>
            <person name="Labutti K."/>
            <person name="Lipzen A."/>
            <person name="Makela M.R."/>
            <person name="Sandor L."/>
            <person name="Spatafora J.W."/>
            <person name="Grigoriev I.V."/>
            <person name="Hibbett D.S."/>
        </authorList>
    </citation>
    <scope>NUCLEOTIDE SEQUENCE [LARGE SCALE GENOMIC DNA]</scope>
    <source>
        <strain evidence="10 11">3A-2</strain>
    </source>
</reference>
<dbReference type="AlphaFoldDB" id="A0A8E2DIL2"/>
<evidence type="ECO:0000256" key="9">
    <source>
        <dbReference type="PIRSR" id="PIRSR602401-1"/>
    </source>
</evidence>
<dbReference type="PANTHER" id="PTHR24305">
    <property type="entry name" value="CYTOCHROME P450"/>
    <property type="match status" value="1"/>
</dbReference>
<dbReference type="PRINTS" id="PR00463">
    <property type="entry name" value="EP450I"/>
</dbReference>
<sequence>MEYTTVILLSVLAIACIIYKHSTRKSLADIPGPEPESFLLGNLPQLFKEQVGESDFDWLKRFGGVVRLKAPFGVDMLWISDSKALQYIYQTSGYNFPKQPERRVISRLMGDHGLTWADGDTHRRQRKAMLPAFGTPEAKALVPIFHGCAEQLTLRWKEMITASPEGSSVFNIPRWVSGATLDAIGEAAFDYKFGALDNADNELARAYMNLLADIFAAPSRVKIFLQSVAHYIPMQIQEFFYDILPGKGLYKARTNRMVAHKIAHQLLEAKTQALSVDKTGRDVMSILVKANSSENEGTRLSEDEMIAQMRTIMLAGQETTSNSLSWTLLELAKQPEIQSRLREEIWAKEAEIRERGDSEFTASDLESMSYLQAVLRESLRFYPAVYHTFRQSGKDDVLPLAKPVTTRSGKVIQELPVPKGLRVILSIVAYNRDKDIWGEDADRFDPERWLDRKASRGPNLGVFSNLLTFAGGIRACIGWRFAIYELQAFLVELVSHFEFAVTEDVKRLRREASLVMVPTLDGEREKGAQLPLRISLVARE</sequence>
<evidence type="ECO:0000256" key="7">
    <source>
        <dbReference type="ARBA" id="ARBA00023004"/>
    </source>
</evidence>
<evidence type="ECO:0000256" key="3">
    <source>
        <dbReference type="ARBA" id="ARBA00010617"/>
    </source>
</evidence>
<dbReference type="GO" id="GO:0016705">
    <property type="term" value="F:oxidoreductase activity, acting on paired donors, with incorporation or reduction of molecular oxygen"/>
    <property type="evidence" value="ECO:0007669"/>
    <property type="project" value="InterPro"/>
</dbReference>
<evidence type="ECO:0000256" key="5">
    <source>
        <dbReference type="ARBA" id="ARBA00022723"/>
    </source>
</evidence>
<gene>
    <name evidence="10" type="ORF">OBBRIDRAFT_794289</name>
</gene>
<dbReference type="PRINTS" id="PR00385">
    <property type="entry name" value="P450"/>
</dbReference>
<dbReference type="Gene3D" id="1.10.630.10">
    <property type="entry name" value="Cytochrome P450"/>
    <property type="match status" value="1"/>
</dbReference>
<organism evidence="10 11">
    <name type="scientific">Obba rivulosa</name>
    <dbReference type="NCBI Taxonomy" id="1052685"/>
    <lineage>
        <taxon>Eukaryota</taxon>
        <taxon>Fungi</taxon>
        <taxon>Dikarya</taxon>
        <taxon>Basidiomycota</taxon>
        <taxon>Agaricomycotina</taxon>
        <taxon>Agaricomycetes</taxon>
        <taxon>Polyporales</taxon>
        <taxon>Gelatoporiaceae</taxon>
        <taxon>Obba</taxon>
    </lineage>
</organism>
<dbReference type="GO" id="GO:0005506">
    <property type="term" value="F:iron ion binding"/>
    <property type="evidence" value="ECO:0007669"/>
    <property type="project" value="InterPro"/>
</dbReference>
<keyword evidence="7 9" id="KW-0408">Iron</keyword>
<dbReference type="InterPro" id="IPR036396">
    <property type="entry name" value="Cyt_P450_sf"/>
</dbReference>
<evidence type="ECO:0000256" key="4">
    <source>
        <dbReference type="ARBA" id="ARBA00022617"/>
    </source>
</evidence>
<dbReference type="CDD" id="cd11069">
    <property type="entry name" value="CYP_FUM15-like"/>
    <property type="match status" value="1"/>
</dbReference>
<keyword evidence="4 9" id="KW-0349">Heme</keyword>
<evidence type="ECO:0000256" key="2">
    <source>
        <dbReference type="ARBA" id="ARBA00005179"/>
    </source>
</evidence>
<keyword evidence="6" id="KW-0560">Oxidoreductase</keyword>
<protein>
    <submittedName>
        <fullName evidence="10">Cytochrome P450</fullName>
    </submittedName>
</protein>
<evidence type="ECO:0000256" key="6">
    <source>
        <dbReference type="ARBA" id="ARBA00023002"/>
    </source>
</evidence>